<accession>A0A1H2WPH5</accession>
<dbReference type="EMBL" id="FNND01000004">
    <property type="protein sequence ID" value="SDW82366.1"/>
    <property type="molecule type" value="Genomic_DNA"/>
</dbReference>
<gene>
    <name evidence="1" type="ORF">SAMN05444420_104158</name>
</gene>
<protein>
    <submittedName>
        <fullName evidence="1">Uncharacterized protein</fullName>
    </submittedName>
</protein>
<dbReference type="AlphaFoldDB" id="A0A1H2WPH5"/>
<sequence length="102" mass="12728">MTIIELIKLIKPFPILFIRKHSIFNLEVFIDGWYYRDEDEDVKADILYTDFYEWLRKRYNMNDSRGWADILLYIFKTEEEALIQFFILFNIFYKETYGEELW</sequence>
<keyword evidence="2" id="KW-1185">Reference proteome</keyword>
<dbReference type="OrthoDB" id="1150444at2"/>
<dbReference type="GeneID" id="85017322"/>
<proteinExistence type="predicted"/>
<organism evidence="1 2">
    <name type="scientific">Capnocytophaga granulosa</name>
    <dbReference type="NCBI Taxonomy" id="45242"/>
    <lineage>
        <taxon>Bacteria</taxon>
        <taxon>Pseudomonadati</taxon>
        <taxon>Bacteroidota</taxon>
        <taxon>Flavobacteriia</taxon>
        <taxon>Flavobacteriales</taxon>
        <taxon>Flavobacteriaceae</taxon>
        <taxon>Capnocytophaga</taxon>
    </lineage>
</organism>
<reference evidence="1 2" key="1">
    <citation type="submission" date="2016-10" db="EMBL/GenBank/DDBJ databases">
        <authorList>
            <person name="Varghese N."/>
            <person name="Submissions S."/>
        </authorList>
    </citation>
    <scope>NUCLEOTIDE SEQUENCE [LARGE SCALE GENOMIC DNA]</scope>
    <source>
        <strain evidence="1 2">DSM 11449</strain>
    </source>
</reference>
<evidence type="ECO:0000313" key="1">
    <source>
        <dbReference type="EMBL" id="SDW82366.1"/>
    </source>
</evidence>
<comment type="caution">
    <text evidence="1">The sequence shown here is derived from an EMBL/GenBank/DDBJ whole genome shotgun (WGS) entry which is preliminary data.</text>
</comment>
<evidence type="ECO:0000313" key="2">
    <source>
        <dbReference type="Proteomes" id="UP000182771"/>
    </source>
</evidence>
<dbReference type="Proteomes" id="UP000182771">
    <property type="component" value="Unassembled WGS sequence"/>
</dbReference>
<name>A0A1H2WPH5_9FLAO</name>
<dbReference type="RefSeq" id="WP_016420776.1">
    <property type="nucleotide sequence ID" value="NZ_FNND01000004.1"/>
</dbReference>